<reference evidence="1" key="2">
    <citation type="submission" date="2023-06" db="EMBL/GenBank/DDBJ databases">
        <authorList>
            <person name="Kobayashi Y."/>
            <person name="Kayamori A."/>
            <person name="Aoki K."/>
            <person name="Shiwa Y."/>
            <person name="Fujita N."/>
            <person name="Sugita T."/>
            <person name="Iwasaki W."/>
            <person name="Tanaka N."/>
            <person name="Takashima M."/>
        </authorList>
    </citation>
    <scope>NUCLEOTIDE SEQUENCE</scope>
    <source>
        <strain evidence="1">HIS016</strain>
    </source>
</reference>
<dbReference type="AlphaFoldDB" id="A0AAD3Y7L7"/>
<protein>
    <submittedName>
        <fullName evidence="1">Uncharacterized protein</fullName>
    </submittedName>
</protein>
<dbReference type="Proteomes" id="UP001222932">
    <property type="component" value="Unassembled WGS sequence"/>
</dbReference>
<organism evidence="1 2">
    <name type="scientific">Cutaneotrichosporon spelunceum</name>
    <dbReference type="NCBI Taxonomy" id="1672016"/>
    <lineage>
        <taxon>Eukaryota</taxon>
        <taxon>Fungi</taxon>
        <taxon>Dikarya</taxon>
        <taxon>Basidiomycota</taxon>
        <taxon>Agaricomycotina</taxon>
        <taxon>Tremellomycetes</taxon>
        <taxon>Trichosporonales</taxon>
        <taxon>Trichosporonaceae</taxon>
        <taxon>Cutaneotrichosporon</taxon>
    </lineage>
</organism>
<accession>A0AAD3Y7L7</accession>
<dbReference type="EMBL" id="BTCM01000001">
    <property type="protein sequence ID" value="GMK53586.1"/>
    <property type="molecule type" value="Genomic_DNA"/>
</dbReference>
<comment type="caution">
    <text evidence="1">The sequence shown here is derived from an EMBL/GenBank/DDBJ whole genome shotgun (WGS) entry which is preliminary data.</text>
</comment>
<evidence type="ECO:0000313" key="2">
    <source>
        <dbReference type="Proteomes" id="UP001222932"/>
    </source>
</evidence>
<sequence>MALIDPVYFGTYLARPAQIITRPDLIDSDAYMLSNGNSGDDTLRNNTLIALPHGPEYPLAQSTPIDTATIYFLDLTAVPARAPLPVFPNLRAVYIGQDSDFVPAPIVIHRVNAVAGTEWGIKRALIPNYYNLRPHECIKRVVFIVRAESGTDLEGSTLDLHEWNDMISELSKKTVAKGTMPCDKKEEKRMLQLALRIIVASPSPTPAPPNLNHSYSALAQLGTIIGSDLPDLELLLDGPEQWDLNWLGYNYFAQQGSYFAAYHGITTMVGFTKSQSWDMMFVDVGHDVWINRALQSHLKPLPLGEYECLARRDGIWEFEDSRQ</sequence>
<keyword evidence="2" id="KW-1185">Reference proteome</keyword>
<evidence type="ECO:0000313" key="1">
    <source>
        <dbReference type="EMBL" id="GMK53586.1"/>
    </source>
</evidence>
<reference evidence="1" key="1">
    <citation type="journal article" date="2023" name="BMC Genomics">
        <title>Chromosome-level genome assemblies of Cutaneotrichosporon spp. (Trichosporonales, Basidiomycota) reveal imbalanced evolution between nucleotide sequences and chromosome synteny.</title>
        <authorList>
            <person name="Kobayashi Y."/>
            <person name="Kayamori A."/>
            <person name="Aoki K."/>
            <person name="Shiwa Y."/>
            <person name="Matsutani M."/>
            <person name="Fujita N."/>
            <person name="Sugita T."/>
            <person name="Iwasaki W."/>
            <person name="Tanaka N."/>
            <person name="Takashima M."/>
        </authorList>
    </citation>
    <scope>NUCLEOTIDE SEQUENCE</scope>
    <source>
        <strain evidence="1">HIS016</strain>
    </source>
</reference>
<proteinExistence type="predicted"/>
<name>A0AAD3Y7L7_9TREE</name>
<gene>
    <name evidence="1" type="ORF">CspeluHIS016_0101720</name>
</gene>